<evidence type="ECO:0000313" key="3">
    <source>
        <dbReference type="Proteomes" id="UP001212152"/>
    </source>
</evidence>
<organism evidence="2 3">
    <name type="scientific">Geranomyces variabilis</name>
    <dbReference type="NCBI Taxonomy" id="109894"/>
    <lineage>
        <taxon>Eukaryota</taxon>
        <taxon>Fungi</taxon>
        <taxon>Fungi incertae sedis</taxon>
        <taxon>Chytridiomycota</taxon>
        <taxon>Chytridiomycota incertae sedis</taxon>
        <taxon>Chytridiomycetes</taxon>
        <taxon>Spizellomycetales</taxon>
        <taxon>Powellomycetaceae</taxon>
        <taxon>Geranomyces</taxon>
    </lineage>
</organism>
<dbReference type="EMBL" id="JADGJQ010000032">
    <property type="protein sequence ID" value="KAJ3177619.1"/>
    <property type="molecule type" value="Genomic_DNA"/>
</dbReference>
<feature type="region of interest" description="Disordered" evidence="1">
    <location>
        <begin position="192"/>
        <end position="219"/>
    </location>
</feature>
<sequence length="256" mass="27151">MPSIVLKSNKVSPPATTITTIKTSPTASCNNTAHIMLSDLFFSVPNGGCIAFPQSVSARSSPKTKKNKRAAVSSSADLFAHVPALGSLLARRREQSRPARKTTMPTTDEQNVPMPRKTLHNASSTAALAIDLFPCVPGSRICFSMPQTSRRTNSSCPEKLALKQKSTTATANTKPTDHTAALFATVPGLGCVSAPQPSQPRSNNNRKSKLGKKWSATQPPKSAASLFSYVPGLGCVTAPRSSSAPYQRVSSNDKQL</sequence>
<evidence type="ECO:0000256" key="1">
    <source>
        <dbReference type="SAM" id="MobiDB-lite"/>
    </source>
</evidence>
<dbReference type="AlphaFoldDB" id="A0AAD5TK87"/>
<protein>
    <submittedName>
        <fullName evidence="2">Uncharacterized protein</fullName>
    </submittedName>
</protein>
<reference evidence="2" key="1">
    <citation type="submission" date="2020-05" db="EMBL/GenBank/DDBJ databases">
        <title>Phylogenomic resolution of chytrid fungi.</title>
        <authorList>
            <person name="Stajich J.E."/>
            <person name="Amses K."/>
            <person name="Simmons R."/>
            <person name="Seto K."/>
            <person name="Myers J."/>
            <person name="Bonds A."/>
            <person name="Quandt C.A."/>
            <person name="Barry K."/>
            <person name="Liu P."/>
            <person name="Grigoriev I."/>
            <person name="Longcore J.E."/>
            <person name="James T.Y."/>
        </authorList>
    </citation>
    <scope>NUCLEOTIDE SEQUENCE</scope>
    <source>
        <strain evidence="2">JEL0379</strain>
    </source>
</reference>
<evidence type="ECO:0000313" key="2">
    <source>
        <dbReference type="EMBL" id="KAJ3177619.1"/>
    </source>
</evidence>
<gene>
    <name evidence="2" type="ORF">HDU87_004372</name>
</gene>
<proteinExistence type="predicted"/>
<dbReference type="Proteomes" id="UP001212152">
    <property type="component" value="Unassembled WGS sequence"/>
</dbReference>
<keyword evidence="3" id="KW-1185">Reference proteome</keyword>
<comment type="caution">
    <text evidence="2">The sequence shown here is derived from an EMBL/GenBank/DDBJ whole genome shotgun (WGS) entry which is preliminary data.</text>
</comment>
<name>A0AAD5TK87_9FUNG</name>
<accession>A0AAD5TK87</accession>
<feature type="region of interest" description="Disordered" evidence="1">
    <location>
        <begin position="89"/>
        <end position="115"/>
    </location>
</feature>